<feature type="transmembrane region" description="Helical" evidence="6">
    <location>
        <begin position="186"/>
        <end position="204"/>
    </location>
</feature>
<organism evidence="7 8">
    <name type="scientific">Bacteroides eggerthii</name>
    <dbReference type="NCBI Taxonomy" id="28111"/>
    <lineage>
        <taxon>Bacteria</taxon>
        <taxon>Pseudomonadati</taxon>
        <taxon>Bacteroidota</taxon>
        <taxon>Bacteroidia</taxon>
        <taxon>Bacteroidales</taxon>
        <taxon>Bacteroidaceae</taxon>
        <taxon>Bacteroides</taxon>
    </lineage>
</organism>
<feature type="transmembrane region" description="Helical" evidence="6">
    <location>
        <begin position="397"/>
        <end position="417"/>
    </location>
</feature>
<feature type="transmembrane region" description="Helical" evidence="6">
    <location>
        <begin position="133"/>
        <end position="151"/>
    </location>
</feature>
<evidence type="ECO:0000256" key="3">
    <source>
        <dbReference type="ARBA" id="ARBA00022692"/>
    </source>
</evidence>
<keyword evidence="2" id="KW-1003">Cell membrane</keyword>
<evidence type="ECO:0000256" key="1">
    <source>
        <dbReference type="ARBA" id="ARBA00004651"/>
    </source>
</evidence>
<proteinExistence type="predicted"/>
<reference evidence="7 8" key="1">
    <citation type="submission" date="2023-06" db="EMBL/GenBank/DDBJ databases">
        <authorList>
            <person name="Zeman M."/>
            <person name="Kubasova T."/>
            <person name="Jahodarova E."/>
            <person name="Nykrynova M."/>
            <person name="Rychlik I."/>
        </authorList>
    </citation>
    <scope>NUCLEOTIDE SEQUENCE [LARGE SCALE GENOMIC DNA]</scope>
    <source>
        <strain evidence="7 8">ET4</strain>
    </source>
</reference>
<gene>
    <name evidence="7" type="ORF">QUW02_02830</name>
</gene>
<feature type="transmembrane region" description="Helical" evidence="6">
    <location>
        <begin position="225"/>
        <end position="246"/>
    </location>
</feature>
<feature type="transmembrane region" description="Helical" evidence="6">
    <location>
        <begin position="457"/>
        <end position="481"/>
    </location>
</feature>
<feature type="transmembrane region" description="Helical" evidence="6">
    <location>
        <begin position="12"/>
        <end position="31"/>
    </location>
</feature>
<name>A0ABT7U2Z5_9BACE</name>
<feature type="transmembrane region" description="Helical" evidence="6">
    <location>
        <begin position="90"/>
        <end position="113"/>
    </location>
</feature>
<sequence length="504" mass="56519">MASSKQLKLGLLISYLAIGINIATGLLYTPWMIHTIGKENFGLYTLSLSVITLFVFDFGLSAAVVRFITKYLAEGKQEKANQCYGLVYRLYIILDVILLIILLIVYFFIPQIYRELTPDEIEKFKVVYCMTSLYSVFSFPFIPVNGVLMAYEKIIQLKLCDVTHKLLIVGAMSICLLNGFGLYSLVAVNAISGIITIFLKLFCIKKYTHQRINWRYFNRSEFKEILGYSGWITVISLSQRCIFSIAPSILGALSGSASIAILGVATTIEGYTYTIANAMNGIFLPHVSRILFRGDGDILPFMVRIARIQILVIGLIVLGVICFGLNFILLWVGEGFTESYICAILIVFPSFFQLPQEIGLQSIYAKNRVKSLARVFIYMAICSVLFSLLFAKSLGATGIGIAVCIAYFLRTIGMDVILKRDLNIDIYTFIKDSFGVFVIPLLICFIIGFVIEQYLPLFGWFGLIVKVVLFCVFYGLVNYALALNKSEKQLILSPMKKLINKVGL</sequence>
<evidence type="ECO:0000256" key="5">
    <source>
        <dbReference type="ARBA" id="ARBA00023136"/>
    </source>
</evidence>
<feature type="transmembrane region" description="Helical" evidence="6">
    <location>
        <begin position="163"/>
        <end position="180"/>
    </location>
</feature>
<keyword evidence="5 6" id="KW-0472">Membrane</keyword>
<comment type="subcellular location">
    <subcellularLocation>
        <location evidence="1">Cell membrane</location>
        <topology evidence="1">Multi-pass membrane protein</topology>
    </subcellularLocation>
</comment>
<comment type="caution">
    <text evidence="7">The sequence shown here is derived from an EMBL/GenBank/DDBJ whole genome shotgun (WGS) entry which is preliminary data.</text>
</comment>
<feature type="transmembrane region" description="Helical" evidence="6">
    <location>
        <begin position="429"/>
        <end position="451"/>
    </location>
</feature>
<feature type="transmembrane region" description="Helical" evidence="6">
    <location>
        <begin position="310"/>
        <end position="332"/>
    </location>
</feature>
<evidence type="ECO:0000313" key="8">
    <source>
        <dbReference type="Proteomes" id="UP001228403"/>
    </source>
</evidence>
<dbReference type="InterPro" id="IPR002797">
    <property type="entry name" value="Polysacc_synth"/>
</dbReference>
<keyword evidence="3 6" id="KW-0812">Transmembrane</keyword>
<accession>A0ABT7U2Z5</accession>
<dbReference type="PANTHER" id="PTHR30250:SF26">
    <property type="entry name" value="PSMA PROTEIN"/>
    <property type="match status" value="1"/>
</dbReference>
<evidence type="ECO:0000256" key="2">
    <source>
        <dbReference type="ARBA" id="ARBA00022475"/>
    </source>
</evidence>
<feature type="transmembrane region" description="Helical" evidence="6">
    <location>
        <begin position="252"/>
        <end position="273"/>
    </location>
</feature>
<evidence type="ECO:0000256" key="6">
    <source>
        <dbReference type="SAM" id="Phobius"/>
    </source>
</evidence>
<keyword evidence="4 6" id="KW-1133">Transmembrane helix</keyword>
<dbReference type="Pfam" id="PF01943">
    <property type="entry name" value="Polysacc_synt"/>
    <property type="match status" value="1"/>
</dbReference>
<keyword evidence="8" id="KW-1185">Reference proteome</keyword>
<dbReference type="EMBL" id="JAUDCF010000003">
    <property type="protein sequence ID" value="MDM8144874.1"/>
    <property type="molecule type" value="Genomic_DNA"/>
</dbReference>
<feature type="transmembrane region" description="Helical" evidence="6">
    <location>
        <begin position="375"/>
        <end position="391"/>
    </location>
</feature>
<dbReference type="PANTHER" id="PTHR30250">
    <property type="entry name" value="PST FAMILY PREDICTED COLANIC ACID TRANSPORTER"/>
    <property type="match status" value="1"/>
</dbReference>
<reference evidence="8" key="2">
    <citation type="submission" date="2023-07" db="EMBL/GenBank/DDBJ databases">
        <title>Identification and characterization of horizontal gene transfer across gut microbiota members of farm animals based on homology search.</title>
        <authorList>
            <person name="Schwarzerova J."/>
            <person name="Nykrynova M."/>
            <person name="Jureckova K."/>
            <person name="Cejkova D."/>
            <person name="Rychlik I."/>
        </authorList>
    </citation>
    <scope>NUCLEOTIDE SEQUENCE [LARGE SCALE GENOMIC DNA]</scope>
    <source>
        <strain evidence="8">ET4</strain>
    </source>
</reference>
<dbReference type="InterPro" id="IPR050833">
    <property type="entry name" value="Poly_Biosynth_Transport"/>
</dbReference>
<evidence type="ECO:0000256" key="4">
    <source>
        <dbReference type="ARBA" id="ARBA00022989"/>
    </source>
</evidence>
<evidence type="ECO:0000313" key="7">
    <source>
        <dbReference type="EMBL" id="MDM8144874.1"/>
    </source>
</evidence>
<dbReference type="Proteomes" id="UP001228403">
    <property type="component" value="Unassembled WGS sequence"/>
</dbReference>
<feature type="transmembrane region" description="Helical" evidence="6">
    <location>
        <begin position="43"/>
        <end position="69"/>
    </location>
</feature>
<feature type="transmembrane region" description="Helical" evidence="6">
    <location>
        <begin position="338"/>
        <end position="354"/>
    </location>
</feature>
<protein>
    <submittedName>
        <fullName evidence="7">Oligosaccharide flippase family protein</fullName>
    </submittedName>
</protein>